<name>A0A563VJW3_9CYAN</name>
<organism evidence="1 2">
    <name type="scientific">Hyella patelloides LEGE 07179</name>
    <dbReference type="NCBI Taxonomy" id="945734"/>
    <lineage>
        <taxon>Bacteria</taxon>
        <taxon>Bacillati</taxon>
        <taxon>Cyanobacteriota</taxon>
        <taxon>Cyanophyceae</taxon>
        <taxon>Pleurocapsales</taxon>
        <taxon>Hyellaceae</taxon>
        <taxon>Hyella</taxon>
    </lineage>
</organism>
<protein>
    <submittedName>
        <fullName evidence="1">Uncharacterized protein</fullName>
    </submittedName>
</protein>
<sequence length="47" mass="5546">MKVRWKILLTSMTMWLIGEISLNLVGLDEFADYGEFLQYKYILMATV</sequence>
<dbReference type="RefSeq" id="WP_186376000.1">
    <property type="nucleotide sequence ID" value="NZ_LR213869.1"/>
</dbReference>
<dbReference type="AlphaFoldDB" id="A0A563VJW3"/>
<evidence type="ECO:0000313" key="2">
    <source>
        <dbReference type="Proteomes" id="UP000320055"/>
    </source>
</evidence>
<dbReference type="Proteomes" id="UP000320055">
    <property type="component" value="Unassembled WGS sequence"/>
</dbReference>
<accession>A0A563VJW3</accession>
<proteinExistence type="predicted"/>
<keyword evidence="2" id="KW-1185">Reference proteome</keyword>
<dbReference type="EMBL" id="CAACVJ010000019">
    <property type="protein sequence ID" value="VEP11701.1"/>
    <property type="molecule type" value="Genomic_DNA"/>
</dbReference>
<reference evidence="1 2" key="1">
    <citation type="submission" date="2019-01" db="EMBL/GenBank/DDBJ databases">
        <authorList>
            <person name="Brito A."/>
        </authorList>
    </citation>
    <scope>NUCLEOTIDE SEQUENCE [LARGE SCALE GENOMIC DNA]</scope>
    <source>
        <strain evidence="1">1</strain>
    </source>
</reference>
<evidence type="ECO:0000313" key="1">
    <source>
        <dbReference type="EMBL" id="VEP11701.1"/>
    </source>
</evidence>
<gene>
    <name evidence="1" type="ORF">H1P_1150011</name>
</gene>